<evidence type="ECO:0000313" key="4">
    <source>
        <dbReference type="Proteomes" id="UP001432027"/>
    </source>
</evidence>
<dbReference type="AlphaFoldDB" id="A0AAV5SSW0"/>
<dbReference type="PANTHER" id="PTHR33845">
    <property type="entry name" value="C2H2-TYPE DOMAIN-CONTAINING PROTEIN"/>
    <property type="match status" value="1"/>
</dbReference>
<proteinExistence type="predicted"/>
<accession>A0AAV5SSW0</accession>
<comment type="caution">
    <text evidence="3">The sequence shown here is derived from an EMBL/GenBank/DDBJ whole genome shotgun (WGS) entry which is preliminary data.</text>
</comment>
<reference evidence="3" key="1">
    <citation type="submission" date="2023-10" db="EMBL/GenBank/DDBJ databases">
        <title>Genome assembly of Pristionchus species.</title>
        <authorList>
            <person name="Yoshida K."/>
            <person name="Sommer R.J."/>
        </authorList>
    </citation>
    <scope>NUCLEOTIDE SEQUENCE</scope>
    <source>
        <strain evidence="3">RS0144</strain>
    </source>
</reference>
<name>A0AAV5SSW0_9BILA</name>
<feature type="non-terminal residue" evidence="3">
    <location>
        <position position="1"/>
    </location>
</feature>
<keyword evidence="1" id="KW-0175">Coiled coil</keyword>
<organism evidence="3 4">
    <name type="scientific">Pristionchus entomophagus</name>
    <dbReference type="NCBI Taxonomy" id="358040"/>
    <lineage>
        <taxon>Eukaryota</taxon>
        <taxon>Metazoa</taxon>
        <taxon>Ecdysozoa</taxon>
        <taxon>Nematoda</taxon>
        <taxon>Chromadorea</taxon>
        <taxon>Rhabditida</taxon>
        <taxon>Rhabditina</taxon>
        <taxon>Diplogasteromorpha</taxon>
        <taxon>Diplogasteroidea</taxon>
        <taxon>Neodiplogasteridae</taxon>
        <taxon>Pristionchus</taxon>
    </lineage>
</organism>
<evidence type="ECO:0000256" key="2">
    <source>
        <dbReference type="SAM" id="MobiDB-lite"/>
    </source>
</evidence>
<feature type="compositionally biased region" description="Acidic residues" evidence="2">
    <location>
        <begin position="234"/>
        <end position="252"/>
    </location>
</feature>
<evidence type="ECO:0000313" key="3">
    <source>
        <dbReference type="EMBL" id="GMS86266.1"/>
    </source>
</evidence>
<feature type="coiled-coil region" evidence="1">
    <location>
        <begin position="202"/>
        <end position="232"/>
    </location>
</feature>
<gene>
    <name evidence="3" type="ORF">PENTCL1PPCAC_8441</name>
</gene>
<dbReference type="PANTHER" id="PTHR33845:SF1">
    <property type="entry name" value="C2H2-TYPE DOMAIN-CONTAINING PROTEIN"/>
    <property type="match status" value="1"/>
</dbReference>
<keyword evidence="4" id="KW-1185">Reference proteome</keyword>
<feature type="region of interest" description="Disordered" evidence="2">
    <location>
        <begin position="234"/>
        <end position="255"/>
    </location>
</feature>
<dbReference type="EMBL" id="BTSX01000002">
    <property type="protein sequence ID" value="GMS86266.1"/>
    <property type="molecule type" value="Genomic_DNA"/>
</dbReference>
<protein>
    <recommendedName>
        <fullName evidence="5">NAD(P)H-hydrate epimerase</fullName>
    </recommendedName>
</protein>
<dbReference type="Proteomes" id="UP001432027">
    <property type="component" value="Unassembled WGS sequence"/>
</dbReference>
<sequence length="273" mass="31497">NAFTFEKDNIRVHRSWNIGVGKLIPNSDLIPKDAHLIVEKAGGALSEDNFWSRVGDPRVKEYHPVDGEEEEEEEEEEVDVCEKDQNSKKCKKEKALISALYRCPVESCSKEFISEKNLEHLDDAYLAVLNNNANGVRQPMGWALTKRRTSRRFPKSVKDFLFKIYDEGAKTGVKVDPRGAEERIAGVFTGFKKTSITARKKADAKKNKKKMLNKEDEEMEVEEEVVDEVNDLFNTEGDEELEYETEPLFDQEENMRRAVMDQYDDLFTDDEEE</sequence>
<evidence type="ECO:0000256" key="1">
    <source>
        <dbReference type="SAM" id="Coils"/>
    </source>
</evidence>
<feature type="non-terminal residue" evidence="3">
    <location>
        <position position="273"/>
    </location>
</feature>
<evidence type="ECO:0008006" key="5">
    <source>
        <dbReference type="Google" id="ProtNLM"/>
    </source>
</evidence>